<dbReference type="Proteomes" id="UP000799779">
    <property type="component" value="Unassembled WGS sequence"/>
</dbReference>
<feature type="compositionally biased region" description="Polar residues" evidence="1">
    <location>
        <begin position="110"/>
        <end position="123"/>
    </location>
</feature>
<protein>
    <submittedName>
        <fullName evidence="2">Uncharacterized protein</fullName>
    </submittedName>
</protein>
<feature type="compositionally biased region" description="Low complexity" evidence="1">
    <location>
        <begin position="43"/>
        <end position="55"/>
    </location>
</feature>
<evidence type="ECO:0000256" key="1">
    <source>
        <dbReference type="SAM" id="MobiDB-lite"/>
    </source>
</evidence>
<name>A0A6A5WR96_9PLEO</name>
<dbReference type="EMBL" id="ML977567">
    <property type="protein sequence ID" value="KAF2004390.1"/>
    <property type="molecule type" value="Genomic_DNA"/>
</dbReference>
<organism evidence="2 3">
    <name type="scientific">Amniculicola lignicola CBS 123094</name>
    <dbReference type="NCBI Taxonomy" id="1392246"/>
    <lineage>
        <taxon>Eukaryota</taxon>
        <taxon>Fungi</taxon>
        <taxon>Dikarya</taxon>
        <taxon>Ascomycota</taxon>
        <taxon>Pezizomycotina</taxon>
        <taxon>Dothideomycetes</taxon>
        <taxon>Pleosporomycetidae</taxon>
        <taxon>Pleosporales</taxon>
        <taxon>Amniculicolaceae</taxon>
        <taxon>Amniculicola</taxon>
    </lineage>
</organism>
<reference evidence="2" key="1">
    <citation type="journal article" date="2020" name="Stud. Mycol.">
        <title>101 Dothideomycetes genomes: a test case for predicting lifestyles and emergence of pathogens.</title>
        <authorList>
            <person name="Haridas S."/>
            <person name="Albert R."/>
            <person name="Binder M."/>
            <person name="Bloem J."/>
            <person name="Labutti K."/>
            <person name="Salamov A."/>
            <person name="Andreopoulos B."/>
            <person name="Baker S."/>
            <person name="Barry K."/>
            <person name="Bills G."/>
            <person name="Bluhm B."/>
            <person name="Cannon C."/>
            <person name="Castanera R."/>
            <person name="Culley D."/>
            <person name="Daum C."/>
            <person name="Ezra D."/>
            <person name="Gonzalez J."/>
            <person name="Henrissat B."/>
            <person name="Kuo A."/>
            <person name="Liang C."/>
            <person name="Lipzen A."/>
            <person name="Lutzoni F."/>
            <person name="Magnuson J."/>
            <person name="Mondo S."/>
            <person name="Nolan M."/>
            <person name="Ohm R."/>
            <person name="Pangilinan J."/>
            <person name="Park H.-J."/>
            <person name="Ramirez L."/>
            <person name="Alfaro M."/>
            <person name="Sun H."/>
            <person name="Tritt A."/>
            <person name="Yoshinaga Y."/>
            <person name="Zwiers L.-H."/>
            <person name="Turgeon B."/>
            <person name="Goodwin S."/>
            <person name="Spatafora J."/>
            <person name="Crous P."/>
            <person name="Grigoriev I."/>
        </authorList>
    </citation>
    <scope>NUCLEOTIDE SEQUENCE</scope>
    <source>
        <strain evidence="2">CBS 123094</strain>
    </source>
</reference>
<evidence type="ECO:0000313" key="2">
    <source>
        <dbReference type="EMBL" id="KAF2004390.1"/>
    </source>
</evidence>
<proteinExistence type="predicted"/>
<feature type="region of interest" description="Disordered" evidence="1">
    <location>
        <begin position="92"/>
        <end position="144"/>
    </location>
</feature>
<evidence type="ECO:0000313" key="3">
    <source>
        <dbReference type="Proteomes" id="UP000799779"/>
    </source>
</evidence>
<dbReference type="AlphaFoldDB" id="A0A6A5WR96"/>
<accession>A0A6A5WR96</accession>
<feature type="region of interest" description="Disordered" evidence="1">
    <location>
        <begin position="1"/>
        <end position="72"/>
    </location>
</feature>
<feature type="compositionally biased region" description="Basic and acidic residues" evidence="1">
    <location>
        <begin position="21"/>
        <end position="38"/>
    </location>
</feature>
<sequence length="144" mass="15231">MARAEMPAALVEGEEPWLANKGERGAETAAKTRPECDGAWRGAAATDNDSNSNSDSDSDSDSARANDTYSSPPRSVLRRVFFLRAATTLLSAHRCDPPPPPPPLLFCAASHSQPSRPPFTSGSRPKASTAHAHAHAQHSLCASL</sequence>
<keyword evidence="3" id="KW-1185">Reference proteome</keyword>
<gene>
    <name evidence="2" type="ORF">P154DRAFT_572049</name>
</gene>